<evidence type="ECO:0000256" key="7">
    <source>
        <dbReference type="ARBA" id="ARBA00022801"/>
    </source>
</evidence>
<dbReference type="Pfam" id="PF02673">
    <property type="entry name" value="BacA"/>
    <property type="match status" value="1"/>
</dbReference>
<feature type="transmembrane region" description="Helical" evidence="14">
    <location>
        <begin position="44"/>
        <end position="63"/>
    </location>
</feature>
<evidence type="ECO:0000256" key="10">
    <source>
        <dbReference type="ARBA" id="ARBA00023251"/>
    </source>
</evidence>
<evidence type="ECO:0000256" key="3">
    <source>
        <dbReference type="ARBA" id="ARBA00012374"/>
    </source>
</evidence>
<keyword evidence="6 14" id="KW-0812">Transmembrane</keyword>
<evidence type="ECO:0000256" key="8">
    <source>
        <dbReference type="ARBA" id="ARBA00022989"/>
    </source>
</evidence>
<protein>
    <recommendedName>
        <fullName evidence="4 14">Undecaprenyl-diphosphatase</fullName>
        <ecNumber evidence="3 14">3.6.1.27</ecNumber>
    </recommendedName>
    <alternativeName>
        <fullName evidence="12 14">Bacitracin resistance protein</fullName>
    </alternativeName>
    <alternativeName>
        <fullName evidence="11 14">Undecaprenyl pyrophosphate phosphatase</fullName>
    </alternativeName>
</protein>
<dbReference type="PANTHER" id="PTHR30622:SF2">
    <property type="entry name" value="UNDECAPRENYL-DIPHOSPHATASE"/>
    <property type="match status" value="1"/>
</dbReference>
<evidence type="ECO:0000256" key="13">
    <source>
        <dbReference type="ARBA" id="ARBA00047594"/>
    </source>
</evidence>
<evidence type="ECO:0000256" key="5">
    <source>
        <dbReference type="ARBA" id="ARBA00022475"/>
    </source>
</evidence>
<dbReference type="GO" id="GO:0050380">
    <property type="term" value="F:undecaprenyl-diphosphatase activity"/>
    <property type="evidence" value="ECO:0007669"/>
    <property type="project" value="UniProtKB-UniRule"/>
</dbReference>
<evidence type="ECO:0000256" key="1">
    <source>
        <dbReference type="ARBA" id="ARBA00004651"/>
    </source>
</evidence>
<evidence type="ECO:0000256" key="6">
    <source>
        <dbReference type="ARBA" id="ARBA00022692"/>
    </source>
</evidence>
<proteinExistence type="inferred from homology"/>
<keyword evidence="9 14" id="KW-0472">Membrane</keyword>
<feature type="transmembrane region" description="Helical" evidence="14">
    <location>
        <begin position="84"/>
        <end position="102"/>
    </location>
</feature>
<evidence type="ECO:0000256" key="4">
    <source>
        <dbReference type="ARBA" id="ARBA00021581"/>
    </source>
</evidence>
<name>A0AAU7BSR3_9FLAO</name>
<dbReference type="RefSeq" id="WP_347923829.1">
    <property type="nucleotide sequence ID" value="NZ_CP157199.1"/>
</dbReference>
<dbReference type="PANTHER" id="PTHR30622">
    <property type="entry name" value="UNDECAPRENYL-DIPHOSPHATASE"/>
    <property type="match status" value="1"/>
</dbReference>
<evidence type="ECO:0000256" key="2">
    <source>
        <dbReference type="ARBA" id="ARBA00010621"/>
    </source>
</evidence>
<feature type="transmembrane region" description="Helical" evidence="14">
    <location>
        <begin position="108"/>
        <end position="130"/>
    </location>
</feature>
<evidence type="ECO:0000256" key="14">
    <source>
        <dbReference type="HAMAP-Rule" id="MF_01006"/>
    </source>
</evidence>
<dbReference type="GO" id="GO:0009252">
    <property type="term" value="P:peptidoglycan biosynthetic process"/>
    <property type="evidence" value="ECO:0007669"/>
    <property type="project" value="UniProtKB-KW"/>
</dbReference>
<dbReference type="GO" id="GO:0071555">
    <property type="term" value="P:cell wall organization"/>
    <property type="evidence" value="ECO:0007669"/>
    <property type="project" value="UniProtKB-KW"/>
</dbReference>
<comment type="similarity">
    <text evidence="2 14">Belongs to the UppP family.</text>
</comment>
<dbReference type="EMBL" id="CP157199">
    <property type="protein sequence ID" value="XBG61360.1"/>
    <property type="molecule type" value="Genomic_DNA"/>
</dbReference>
<accession>A0AAU7BSR3</accession>
<evidence type="ECO:0000256" key="12">
    <source>
        <dbReference type="ARBA" id="ARBA00032932"/>
    </source>
</evidence>
<reference evidence="15" key="1">
    <citation type="submission" date="2024-05" db="EMBL/GenBank/DDBJ databases">
        <title>Pontimicrobium maritimus sp. nov., isolated form sea water.</title>
        <authorList>
            <person name="Muhammad N."/>
            <person name="Vuong T.Q."/>
            <person name="Han H.L."/>
            <person name="Kim S.-G."/>
        </authorList>
    </citation>
    <scope>NUCLEOTIDE SEQUENCE</scope>
    <source>
        <strain evidence="15">SW4</strain>
    </source>
</reference>
<keyword evidence="7 14" id="KW-0378">Hydrolase</keyword>
<comment type="function">
    <text evidence="14">Catalyzes the dephosphorylation of undecaprenyl diphosphate (UPP). Confers resistance to bacitracin.</text>
</comment>
<keyword evidence="10 14" id="KW-0046">Antibiotic resistance</keyword>
<comment type="miscellaneous">
    <text evidence="14">Bacitracin is thought to be involved in the inhibition of peptidoglycan synthesis by sequestering undecaprenyl diphosphate, thereby reducing the pool of lipid carrier available.</text>
</comment>
<dbReference type="GO" id="GO:0046677">
    <property type="term" value="P:response to antibiotic"/>
    <property type="evidence" value="ECO:0007669"/>
    <property type="project" value="UniProtKB-UniRule"/>
</dbReference>
<keyword evidence="14" id="KW-0961">Cell wall biogenesis/degradation</keyword>
<evidence type="ECO:0000313" key="15">
    <source>
        <dbReference type="EMBL" id="XBG61360.1"/>
    </source>
</evidence>
<evidence type="ECO:0000256" key="9">
    <source>
        <dbReference type="ARBA" id="ARBA00023136"/>
    </source>
</evidence>
<feature type="transmembrane region" description="Helical" evidence="14">
    <location>
        <begin position="245"/>
        <end position="263"/>
    </location>
</feature>
<organism evidence="15">
    <name type="scientific">Pontimicrobium sp. SW4</name>
    <dbReference type="NCBI Taxonomy" id="3153519"/>
    <lineage>
        <taxon>Bacteria</taxon>
        <taxon>Pseudomonadati</taxon>
        <taxon>Bacteroidota</taxon>
        <taxon>Flavobacteriia</taxon>
        <taxon>Flavobacteriales</taxon>
        <taxon>Flavobacteriaceae</taxon>
        <taxon>Pontimicrobium</taxon>
    </lineage>
</organism>
<gene>
    <name evidence="14" type="primary">uppP</name>
    <name evidence="15" type="ORF">ABGB03_00295</name>
</gene>
<dbReference type="EC" id="3.6.1.27" evidence="3 14"/>
<dbReference type="HAMAP" id="MF_01006">
    <property type="entry name" value="Undec_diphosphatase"/>
    <property type="match status" value="1"/>
</dbReference>
<dbReference type="AlphaFoldDB" id="A0AAU7BSR3"/>
<keyword evidence="8 14" id="KW-1133">Transmembrane helix</keyword>
<keyword evidence="5 14" id="KW-1003">Cell membrane</keyword>
<feature type="transmembrane region" description="Helical" evidence="14">
    <location>
        <begin position="218"/>
        <end position="238"/>
    </location>
</feature>
<keyword evidence="14" id="KW-0573">Peptidoglycan synthesis</keyword>
<dbReference type="GO" id="GO:0005886">
    <property type="term" value="C:plasma membrane"/>
    <property type="evidence" value="ECO:0007669"/>
    <property type="project" value="UniProtKB-SubCell"/>
</dbReference>
<keyword evidence="14" id="KW-0133">Cell shape</keyword>
<dbReference type="InterPro" id="IPR003824">
    <property type="entry name" value="UppP"/>
</dbReference>
<comment type="subcellular location">
    <subcellularLocation>
        <location evidence="1 14">Cell membrane</location>
        <topology evidence="1 14">Multi-pass membrane protein</topology>
    </subcellularLocation>
</comment>
<dbReference type="GO" id="GO:0008360">
    <property type="term" value="P:regulation of cell shape"/>
    <property type="evidence" value="ECO:0007669"/>
    <property type="project" value="UniProtKB-KW"/>
</dbReference>
<sequence length="264" mass="28500">MEVIDAILLGIIQGLTEFLPVSSSGHLELGKAILGDNLVPEESLLFTVVLHFATALSTIVVFRKDIYDIIKGIFAFKWNEDTKFVAKIAVSMLPAAIIGFTFESELSALFGGNIKLVGFMLIITALLLYLADKARNTSKKVSFSNALVIGFSQAIAMLPGISRSGATISTSVLLGNDKTKAARFSFLMVVPLIFGKIAKDVLSGELTYDSQNFTALSIGFVAAFISGLFACTWMIALVKKSKLKYFAYYCVIVGLIAIGVSFYS</sequence>
<comment type="catalytic activity">
    <reaction evidence="13 14">
        <text>di-trans,octa-cis-undecaprenyl diphosphate + H2O = di-trans,octa-cis-undecaprenyl phosphate + phosphate + H(+)</text>
        <dbReference type="Rhea" id="RHEA:28094"/>
        <dbReference type="ChEBI" id="CHEBI:15377"/>
        <dbReference type="ChEBI" id="CHEBI:15378"/>
        <dbReference type="ChEBI" id="CHEBI:43474"/>
        <dbReference type="ChEBI" id="CHEBI:58405"/>
        <dbReference type="ChEBI" id="CHEBI:60392"/>
        <dbReference type="EC" id="3.6.1.27"/>
    </reaction>
</comment>
<evidence type="ECO:0000256" key="11">
    <source>
        <dbReference type="ARBA" id="ARBA00032707"/>
    </source>
</evidence>